<dbReference type="NCBIfam" id="TIGR00254">
    <property type="entry name" value="GGDEF"/>
    <property type="match status" value="1"/>
</dbReference>
<dbReference type="Pfam" id="PF00990">
    <property type="entry name" value="GGDEF"/>
    <property type="match status" value="1"/>
</dbReference>
<dbReference type="CDD" id="cd01949">
    <property type="entry name" value="GGDEF"/>
    <property type="match status" value="1"/>
</dbReference>
<dbReference type="EMBL" id="AAOW01000011">
    <property type="protein sequence ID" value="EAR61020.1"/>
    <property type="molecule type" value="Genomic_DNA"/>
</dbReference>
<accession>A0A7U8C3W6</accession>
<comment type="cofactor">
    <cofactor evidence="1">
        <name>Mg(2+)</name>
        <dbReference type="ChEBI" id="CHEBI:18420"/>
    </cofactor>
</comment>
<dbReference type="FunFam" id="3.30.70.270:FF:000001">
    <property type="entry name" value="Diguanylate cyclase domain protein"/>
    <property type="match status" value="1"/>
</dbReference>
<dbReference type="SMART" id="SM00267">
    <property type="entry name" value="GGDEF"/>
    <property type="match status" value="1"/>
</dbReference>
<keyword evidence="6" id="KW-1185">Reference proteome</keyword>
<dbReference type="GO" id="GO:0052621">
    <property type="term" value="F:diguanylate cyclase activity"/>
    <property type="evidence" value="ECO:0007669"/>
    <property type="project" value="UniProtKB-EC"/>
</dbReference>
<dbReference type="PANTHER" id="PTHR45138">
    <property type="entry name" value="REGULATORY COMPONENTS OF SENSORY TRANSDUCTION SYSTEM"/>
    <property type="match status" value="1"/>
</dbReference>
<comment type="caution">
    <text evidence="5">The sequence shown here is derived from an EMBL/GenBank/DDBJ whole genome shotgun (WGS) entry which is preliminary data.</text>
</comment>
<evidence type="ECO:0000256" key="2">
    <source>
        <dbReference type="ARBA" id="ARBA00012528"/>
    </source>
</evidence>
<protein>
    <recommendedName>
        <fullName evidence="2">diguanylate cyclase</fullName>
        <ecNumber evidence="2">2.7.7.65</ecNumber>
    </recommendedName>
</protein>
<dbReference type="InterPro" id="IPR043128">
    <property type="entry name" value="Rev_trsase/Diguanyl_cyclase"/>
</dbReference>
<dbReference type="Proteomes" id="UP000002171">
    <property type="component" value="Unassembled WGS sequence"/>
</dbReference>
<sequence length="197" mass="22751">MLIASAGLWRWSQDYRSLLLRINSDRLEWRARASHDDLTGQLNRRYFFDELPVQIKQHQHDFRPAFLFMLDIDHFKTVNDNYGHPVGDRLLELYGKEINGFLRKDDLGFRLGGEEFALVIHDASALTAVEAAERLKNQLGQLSVVDNHNNISRTCSIGIAELQRADDVHSWLKRADQALYRAKDQGRNQVVMSDYAP</sequence>
<proteinExistence type="predicted"/>
<dbReference type="InterPro" id="IPR000160">
    <property type="entry name" value="GGDEF_dom"/>
</dbReference>
<dbReference type="PANTHER" id="PTHR45138:SF9">
    <property type="entry name" value="DIGUANYLATE CYCLASE DGCM-RELATED"/>
    <property type="match status" value="1"/>
</dbReference>
<dbReference type="AlphaFoldDB" id="A0A7U8C3W6"/>
<organism evidence="5 6">
    <name type="scientific">Neptuniibacter caesariensis</name>
    <dbReference type="NCBI Taxonomy" id="207954"/>
    <lineage>
        <taxon>Bacteria</taxon>
        <taxon>Pseudomonadati</taxon>
        <taxon>Pseudomonadota</taxon>
        <taxon>Gammaproteobacteria</taxon>
        <taxon>Oceanospirillales</taxon>
        <taxon>Oceanospirillaceae</taxon>
        <taxon>Neptuniibacter</taxon>
    </lineage>
</organism>
<dbReference type="RefSeq" id="WP_007022296.1">
    <property type="nucleotide sequence ID" value="NZ_CH724127.1"/>
</dbReference>
<evidence type="ECO:0000313" key="6">
    <source>
        <dbReference type="Proteomes" id="UP000002171"/>
    </source>
</evidence>
<reference evidence="5 6" key="1">
    <citation type="submission" date="2006-02" db="EMBL/GenBank/DDBJ databases">
        <authorList>
            <person name="Pinhassi J."/>
            <person name="Pedros-Alio C."/>
            <person name="Ferriera S."/>
            <person name="Johnson J."/>
            <person name="Kravitz S."/>
            <person name="Halpern A."/>
            <person name="Remington K."/>
            <person name="Beeson K."/>
            <person name="Tran B."/>
            <person name="Rogers Y.-H."/>
            <person name="Friedman R."/>
            <person name="Venter J.C."/>
        </authorList>
    </citation>
    <scope>NUCLEOTIDE SEQUENCE [LARGE SCALE GENOMIC DNA]</scope>
    <source>
        <strain evidence="5 6">MED92</strain>
    </source>
</reference>
<evidence type="ECO:0000313" key="5">
    <source>
        <dbReference type="EMBL" id="EAR61020.1"/>
    </source>
</evidence>
<dbReference type="Gene3D" id="3.30.70.270">
    <property type="match status" value="1"/>
</dbReference>
<dbReference type="EC" id="2.7.7.65" evidence="2"/>
<name>A0A7U8C3W6_NEPCE</name>
<evidence type="ECO:0000256" key="1">
    <source>
        <dbReference type="ARBA" id="ARBA00001946"/>
    </source>
</evidence>
<feature type="domain" description="GGDEF" evidence="4">
    <location>
        <begin position="63"/>
        <end position="195"/>
    </location>
</feature>
<comment type="catalytic activity">
    <reaction evidence="3">
        <text>2 GTP = 3',3'-c-di-GMP + 2 diphosphate</text>
        <dbReference type="Rhea" id="RHEA:24898"/>
        <dbReference type="ChEBI" id="CHEBI:33019"/>
        <dbReference type="ChEBI" id="CHEBI:37565"/>
        <dbReference type="ChEBI" id="CHEBI:58805"/>
        <dbReference type="EC" id="2.7.7.65"/>
    </reaction>
</comment>
<dbReference type="OrthoDB" id="9812260at2"/>
<dbReference type="InterPro" id="IPR050469">
    <property type="entry name" value="Diguanylate_Cyclase"/>
</dbReference>
<dbReference type="PROSITE" id="PS50887">
    <property type="entry name" value="GGDEF"/>
    <property type="match status" value="1"/>
</dbReference>
<dbReference type="SUPFAM" id="SSF55073">
    <property type="entry name" value="Nucleotide cyclase"/>
    <property type="match status" value="1"/>
</dbReference>
<gene>
    <name evidence="5" type="ORF">MED92_01384</name>
</gene>
<evidence type="ECO:0000256" key="3">
    <source>
        <dbReference type="ARBA" id="ARBA00034247"/>
    </source>
</evidence>
<evidence type="ECO:0000259" key="4">
    <source>
        <dbReference type="PROSITE" id="PS50887"/>
    </source>
</evidence>
<dbReference type="InterPro" id="IPR029787">
    <property type="entry name" value="Nucleotide_cyclase"/>
</dbReference>